<dbReference type="PANTHER" id="PTHR12934:SF11">
    <property type="entry name" value="LARGE RIBOSOMAL SUBUNIT PROTEIN UL15M"/>
    <property type="match status" value="1"/>
</dbReference>
<sequence>MTIFIREPLLRYVVTSIGGLSKPSHIISCSIIRHDINSFLSRLNVQRHYATILQKPKRPIGLGTLKDNPKAVKKPKRVGRGPASGRGKTCGRGQKGQKARGGNRTPRRGFEGGQTPLSRAFPKHGFHNIIDPTKPITMKELNDTRCVHGIKDGVKLLADGSEHFKTPITIEVARASHEAIKVIEKAGGNVTCRYFNRLALRATLKPEKFWKIPKFADPVKARDKEWYSDIKNRGYLAKKALVANTNQ</sequence>
<reference evidence="6" key="1">
    <citation type="submission" date="2021-06" db="EMBL/GenBank/DDBJ databases">
        <authorList>
            <person name="Kallberg Y."/>
            <person name="Tangrot J."/>
            <person name="Rosling A."/>
        </authorList>
    </citation>
    <scope>NUCLEOTIDE SEQUENCE</scope>
    <source>
        <strain evidence="6">AZ414A</strain>
    </source>
</reference>
<dbReference type="HAMAP" id="MF_01341">
    <property type="entry name" value="Ribosomal_uL15"/>
    <property type="match status" value="1"/>
</dbReference>
<keyword evidence="3" id="KW-0687">Ribonucleoprotein</keyword>
<dbReference type="InterPro" id="IPR005749">
    <property type="entry name" value="Ribosomal_uL15_bac-type"/>
</dbReference>
<dbReference type="AlphaFoldDB" id="A0A9N9FUL8"/>
<dbReference type="Gene3D" id="3.100.10.10">
    <property type="match status" value="1"/>
</dbReference>
<organism evidence="6 7">
    <name type="scientific">Diversispora eburnea</name>
    <dbReference type="NCBI Taxonomy" id="1213867"/>
    <lineage>
        <taxon>Eukaryota</taxon>
        <taxon>Fungi</taxon>
        <taxon>Fungi incertae sedis</taxon>
        <taxon>Mucoromycota</taxon>
        <taxon>Glomeromycotina</taxon>
        <taxon>Glomeromycetes</taxon>
        <taxon>Diversisporales</taxon>
        <taxon>Diversisporaceae</taxon>
        <taxon>Diversispora</taxon>
    </lineage>
</organism>
<feature type="domain" description="Large ribosomal subunit protein uL15/eL18" evidence="5">
    <location>
        <begin position="130"/>
        <end position="191"/>
    </location>
</feature>
<dbReference type="GO" id="GO:0006412">
    <property type="term" value="P:translation"/>
    <property type="evidence" value="ECO:0007669"/>
    <property type="project" value="InterPro"/>
</dbReference>
<dbReference type="PANTHER" id="PTHR12934">
    <property type="entry name" value="50S RIBOSOMAL PROTEIN L15"/>
    <property type="match status" value="1"/>
</dbReference>
<dbReference type="InterPro" id="IPR030878">
    <property type="entry name" value="Ribosomal_uL15"/>
</dbReference>
<dbReference type="NCBIfam" id="TIGR01071">
    <property type="entry name" value="rplO_bact"/>
    <property type="match status" value="1"/>
</dbReference>
<dbReference type="Pfam" id="PF00828">
    <property type="entry name" value="Ribosomal_L27A"/>
    <property type="match status" value="1"/>
</dbReference>
<dbReference type="InterPro" id="IPR036227">
    <property type="entry name" value="Ribosomal_uL15/eL18_sf"/>
</dbReference>
<dbReference type="GO" id="GO:0003735">
    <property type="term" value="F:structural constituent of ribosome"/>
    <property type="evidence" value="ECO:0007669"/>
    <property type="project" value="InterPro"/>
</dbReference>
<accession>A0A9N9FUL8</accession>
<evidence type="ECO:0000256" key="3">
    <source>
        <dbReference type="ARBA" id="ARBA00023274"/>
    </source>
</evidence>
<feature type="region of interest" description="Disordered" evidence="4">
    <location>
        <begin position="60"/>
        <end position="124"/>
    </location>
</feature>
<keyword evidence="2" id="KW-0689">Ribosomal protein</keyword>
<proteinExistence type="inferred from homology"/>
<evidence type="ECO:0000313" key="7">
    <source>
        <dbReference type="Proteomes" id="UP000789706"/>
    </source>
</evidence>
<comment type="caution">
    <text evidence="6">The sequence shown here is derived from an EMBL/GenBank/DDBJ whole genome shotgun (WGS) entry which is preliminary data.</text>
</comment>
<dbReference type="OrthoDB" id="361383at2759"/>
<dbReference type="GO" id="GO:0005762">
    <property type="term" value="C:mitochondrial large ribosomal subunit"/>
    <property type="evidence" value="ECO:0007669"/>
    <property type="project" value="TreeGrafter"/>
</dbReference>
<dbReference type="EMBL" id="CAJVPK010000908">
    <property type="protein sequence ID" value="CAG8558579.1"/>
    <property type="molecule type" value="Genomic_DNA"/>
</dbReference>
<evidence type="ECO:0000256" key="4">
    <source>
        <dbReference type="SAM" id="MobiDB-lite"/>
    </source>
</evidence>
<comment type="similarity">
    <text evidence="1">Belongs to the universal ribosomal protein uL15 family.</text>
</comment>
<keyword evidence="7" id="KW-1185">Reference proteome</keyword>
<feature type="compositionally biased region" description="Gly residues" evidence="4">
    <location>
        <begin position="82"/>
        <end position="94"/>
    </location>
</feature>
<gene>
    <name evidence="6" type="ORF">DEBURN_LOCUS7470</name>
</gene>
<dbReference type="Proteomes" id="UP000789706">
    <property type="component" value="Unassembled WGS sequence"/>
</dbReference>
<dbReference type="SUPFAM" id="SSF52080">
    <property type="entry name" value="Ribosomal proteins L15p and L18e"/>
    <property type="match status" value="1"/>
</dbReference>
<dbReference type="InterPro" id="IPR021131">
    <property type="entry name" value="Ribosomal_uL15/eL18"/>
</dbReference>
<name>A0A9N9FUL8_9GLOM</name>
<evidence type="ECO:0000313" key="6">
    <source>
        <dbReference type="EMBL" id="CAG8558579.1"/>
    </source>
</evidence>
<protein>
    <submittedName>
        <fullName evidence="6">5620_t:CDS:1</fullName>
    </submittedName>
</protein>
<evidence type="ECO:0000256" key="2">
    <source>
        <dbReference type="ARBA" id="ARBA00022980"/>
    </source>
</evidence>
<evidence type="ECO:0000259" key="5">
    <source>
        <dbReference type="Pfam" id="PF00828"/>
    </source>
</evidence>
<evidence type="ECO:0000256" key="1">
    <source>
        <dbReference type="ARBA" id="ARBA00007320"/>
    </source>
</evidence>